<evidence type="ECO:0000313" key="2">
    <source>
        <dbReference type="Proteomes" id="UP000316128"/>
    </source>
</evidence>
<organism evidence="1 2">
    <name type="scientific">Aeromonas phage 2L372D</name>
    <dbReference type="NCBI Taxonomy" id="2588097"/>
    <lineage>
        <taxon>Viruses</taxon>
        <taxon>Duplodnaviria</taxon>
        <taxon>Heunggongvirae</taxon>
        <taxon>Uroviricota</taxon>
        <taxon>Caudoviricetes</taxon>
        <taxon>Plateaulakevirus</taxon>
        <taxon>Plateaulakevirus pv2L372D</taxon>
    </lineage>
</organism>
<reference evidence="1 2" key="1">
    <citation type="submission" date="2019-04" db="EMBL/GenBank/DDBJ databases">
        <title>Nine Novel Phages from a Plateau Lake in Southwest China Provide Insights into Aeromonas Phage Diversity.</title>
        <authorList>
            <person name="Xiao W."/>
            <person name="Bai M."/>
            <person name="Wang Y."/>
            <person name="Cui X."/>
        </authorList>
    </citation>
    <scope>NUCLEOTIDE SEQUENCE [LARGE SCALE GENOMIC DNA]</scope>
</reference>
<protein>
    <submittedName>
        <fullName evidence="1">Uncharacterized protein</fullName>
    </submittedName>
</protein>
<accession>A0A4Y5TXP2</accession>
<dbReference type="Proteomes" id="UP000316128">
    <property type="component" value="Segment"/>
</dbReference>
<evidence type="ECO:0000313" key="1">
    <source>
        <dbReference type="EMBL" id="QDB74108.1"/>
    </source>
</evidence>
<sequence length="108" mass="12679">MFNKVVVKMPTLKSWRLFLNGLLANLQERQFSKINNKNLARVLFSDPIGLVIVMERLKEVRHRGLFFVEVQKICCESDLHIDFWMSDCKPENYGYNNKGKLVKLDFGN</sequence>
<keyword evidence="2" id="KW-1185">Reference proteome</keyword>
<gene>
    <name evidence="1" type="ORF">2L372D_194</name>
</gene>
<proteinExistence type="predicted"/>
<dbReference type="EMBL" id="MK804893">
    <property type="protein sequence ID" value="QDB74108.1"/>
    <property type="molecule type" value="Genomic_DNA"/>
</dbReference>
<name>A0A4Y5TXP2_9CAUD</name>